<dbReference type="SUPFAM" id="SSF54427">
    <property type="entry name" value="NTF2-like"/>
    <property type="match status" value="1"/>
</dbReference>
<dbReference type="InterPro" id="IPR032710">
    <property type="entry name" value="NTF2-like_dom_sf"/>
</dbReference>
<protein>
    <recommendedName>
        <fullName evidence="3">SnoaL-like domain-containing protein</fullName>
    </recommendedName>
</protein>
<name>A0AAV9N4C8_9EURO</name>
<dbReference type="GeneID" id="89973698"/>
<evidence type="ECO:0008006" key="3">
    <source>
        <dbReference type="Google" id="ProtNLM"/>
    </source>
</evidence>
<keyword evidence="2" id="KW-1185">Reference proteome</keyword>
<accession>A0AAV9N4C8</accession>
<reference evidence="1 2" key="1">
    <citation type="submission" date="2023-08" db="EMBL/GenBank/DDBJ databases">
        <title>Black Yeasts Isolated from many extreme environments.</title>
        <authorList>
            <person name="Coleine C."/>
            <person name="Stajich J.E."/>
            <person name="Selbmann L."/>
        </authorList>
    </citation>
    <scope>NUCLEOTIDE SEQUENCE [LARGE SCALE GENOMIC DNA]</scope>
    <source>
        <strain evidence="1 2">CCFEE 5792</strain>
    </source>
</reference>
<comment type="caution">
    <text evidence="1">The sequence shown here is derived from an EMBL/GenBank/DDBJ whole genome shotgun (WGS) entry which is preliminary data.</text>
</comment>
<sequence>MTSITISSERVAQVDAVVRKFVAGFHKPIESIDEFTSIYSPDIEWADHAFLIRRVGHEAVIGLQRGFTWCNQPFKAEIKTIIPTATGAIFEQVWVGRHANDLVRPNGDVAVKATGKDFECHVLMVLQIDGGGIITRIDEFYNKHWEDGIREQDYLVMKGASMKSKV</sequence>
<organism evidence="1 2">
    <name type="scientific">Exophiala bonariae</name>
    <dbReference type="NCBI Taxonomy" id="1690606"/>
    <lineage>
        <taxon>Eukaryota</taxon>
        <taxon>Fungi</taxon>
        <taxon>Dikarya</taxon>
        <taxon>Ascomycota</taxon>
        <taxon>Pezizomycotina</taxon>
        <taxon>Eurotiomycetes</taxon>
        <taxon>Chaetothyriomycetidae</taxon>
        <taxon>Chaetothyriales</taxon>
        <taxon>Herpotrichiellaceae</taxon>
        <taxon>Exophiala</taxon>
    </lineage>
</organism>
<dbReference type="Gene3D" id="3.10.450.50">
    <property type="match status" value="1"/>
</dbReference>
<dbReference type="Proteomes" id="UP001358417">
    <property type="component" value="Unassembled WGS sequence"/>
</dbReference>
<proteinExistence type="predicted"/>
<evidence type="ECO:0000313" key="1">
    <source>
        <dbReference type="EMBL" id="KAK5049098.1"/>
    </source>
</evidence>
<dbReference type="RefSeq" id="XP_064704303.1">
    <property type="nucleotide sequence ID" value="XM_064849089.1"/>
</dbReference>
<evidence type="ECO:0000313" key="2">
    <source>
        <dbReference type="Proteomes" id="UP001358417"/>
    </source>
</evidence>
<gene>
    <name evidence="1" type="ORF">LTR84_005521</name>
</gene>
<dbReference type="EMBL" id="JAVRRD010000020">
    <property type="protein sequence ID" value="KAK5049098.1"/>
    <property type="molecule type" value="Genomic_DNA"/>
</dbReference>
<dbReference type="AlphaFoldDB" id="A0AAV9N4C8"/>